<protein>
    <submittedName>
        <fullName evidence="2">Uncharacterized protein</fullName>
    </submittedName>
</protein>
<dbReference type="Proteomes" id="UP000325458">
    <property type="component" value="Chromosome"/>
</dbReference>
<dbReference type="EMBL" id="MIGA01000001">
    <property type="protein sequence ID" value="OSY48345.1"/>
    <property type="molecule type" value="Genomic_DNA"/>
</dbReference>
<evidence type="ECO:0000313" key="3">
    <source>
        <dbReference type="Proteomes" id="UP000194225"/>
    </source>
</evidence>
<evidence type="ECO:0000313" key="4">
    <source>
        <dbReference type="Proteomes" id="UP000325458"/>
    </source>
</evidence>
<evidence type="ECO:0000313" key="2">
    <source>
        <dbReference type="EMBL" id="QEV56025.1"/>
    </source>
</evidence>
<organism evidence="2 4">
    <name type="scientific">Streptomyces platensis</name>
    <dbReference type="NCBI Taxonomy" id="58346"/>
    <lineage>
        <taxon>Bacteria</taxon>
        <taxon>Bacillati</taxon>
        <taxon>Actinomycetota</taxon>
        <taxon>Actinomycetes</taxon>
        <taxon>Kitasatosporales</taxon>
        <taxon>Streptomycetaceae</taxon>
        <taxon>Streptomyces</taxon>
    </lineage>
</organism>
<sequence length="108" mass="11791">MGSSGTAAHTFRFTHQMLPLPSTAQSWLIARGCHEDKMLLADGMGANPANHSRALAKHPNGGCASWSLVARPTGGWWPGGTWNATDRETRHHHRCRPPGGLARMRVSW</sequence>
<dbReference type="EMBL" id="CP023691">
    <property type="protein sequence ID" value="QEV56025.1"/>
    <property type="molecule type" value="Genomic_DNA"/>
</dbReference>
<gene>
    <name evidence="1" type="ORF">BG653_00222</name>
    <name evidence="2" type="ORF">CP981_34425</name>
</gene>
<dbReference type="KEGG" id="spla:CP981_34425"/>
<dbReference type="RefSeq" id="WP_085922273.1">
    <property type="nucleotide sequence ID" value="NZ_BAABSS010000001.1"/>
</dbReference>
<proteinExistence type="predicted"/>
<dbReference type="AlphaFoldDB" id="A0AAE6TQU1"/>
<dbReference type="Proteomes" id="UP000194225">
    <property type="component" value="Unassembled WGS sequence"/>
</dbReference>
<evidence type="ECO:0000313" key="1">
    <source>
        <dbReference type="EMBL" id="OSY48345.1"/>
    </source>
</evidence>
<name>A0AAE6TQU1_STRPT</name>
<reference evidence="1 3" key="1">
    <citation type="submission" date="2016-09" db="EMBL/GenBank/DDBJ databases">
        <title>Streptomyces platensis DSM40041, a candidate organism with high potential of specific P450 cytochromes.</title>
        <authorList>
            <person name="Grumaz C."/>
            <person name="Vainshtein Y."/>
            <person name="Kirstahler P."/>
            <person name="Sohn K."/>
        </authorList>
    </citation>
    <scope>NUCLEOTIDE SEQUENCE [LARGE SCALE GENOMIC DNA]</scope>
    <source>
        <strain evidence="1 3">DSM 40041</strain>
    </source>
</reference>
<dbReference type="GeneID" id="90928323"/>
<accession>A0AAE6TQU1</accession>
<reference evidence="2 4" key="2">
    <citation type="submission" date="2017-09" db="EMBL/GenBank/DDBJ databases">
        <authorList>
            <person name="Lee N."/>
            <person name="Cho B.-K."/>
        </authorList>
    </citation>
    <scope>NUCLEOTIDE SEQUENCE [LARGE SCALE GENOMIC DNA]</scope>
    <source>
        <strain evidence="2 4">ATCC 23948</strain>
    </source>
</reference>
<keyword evidence="3" id="KW-1185">Reference proteome</keyword>